<comment type="caution">
    <text evidence="3">The sequence shown here is derived from an EMBL/GenBank/DDBJ whole genome shotgun (WGS) entry which is preliminary data.</text>
</comment>
<keyword evidence="4" id="KW-1185">Reference proteome</keyword>
<dbReference type="AlphaFoldDB" id="I1DWQ4"/>
<evidence type="ECO:0000313" key="3">
    <source>
        <dbReference type="EMBL" id="GAB58482.1"/>
    </source>
</evidence>
<feature type="signal peptide" evidence="1">
    <location>
        <begin position="1"/>
        <end position="20"/>
    </location>
</feature>
<keyword evidence="1" id="KW-0732">Signal</keyword>
<proteinExistence type="predicted"/>
<gene>
    <name evidence="3" type="ORF">RNAN_1455</name>
</gene>
<evidence type="ECO:0000256" key="1">
    <source>
        <dbReference type="SAM" id="SignalP"/>
    </source>
</evidence>
<name>I1DWQ4_9GAMM</name>
<reference evidence="3 4" key="1">
    <citation type="journal article" date="2012" name="J. Bacteriol.">
        <title>Genome Sequence of the Protease-Producing Bacterium Rheinheimera nanhaiensis E407-8T, Isolated from Deep-Sea Sediment of the South China Sea.</title>
        <authorList>
            <person name="Zhang X.-Y."/>
            <person name="Zhang Y.-J."/>
            <person name="Qin Q.-L."/>
            <person name="Xie B.-B."/>
            <person name="Chen X.-L."/>
            <person name="Zhou B.-C."/>
            <person name="Zhang Y.-Z."/>
        </authorList>
    </citation>
    <scope>NUCLEOTIDE SEQUENCE [LARGE SCALE GENOMIC DNA]</scope>
    <source>
        <strain evidence="3 4">E407-8</strain>
    </source>
</reference>
<evidence type="ECO:0000313" key="4">
    <source>
        <dbReference type="Proteomes" id="UP000004374"/>
    </source>
</evidence>
<dbReference type="OrthoDB" id="6116374at2"/>
<accession>I1DWQ4</accession>
<dbReference type="PROSITE" id="PS51257">
    <property type="entry name" value="PROKAR_LIPOPROTEIN"/>
    <property type="match status" value="1"/>
</dbReference>
<protein>
    <recommendedName>
        <fullName evidence="2">FlgO domain-containing protein</fullName>
    </recommendedName>
</protein>
<dbReference type="InterPro" id="IPR041215">
    <property type="entry name" value="FlgO_dom"/>
</dbReference>
<feature type="domain" description="FlgO" evidence="2">
    <location>
        <begin position="42"/>
        <end position="176"/>
    </location>
</feature>
<evidence type="ECO:0000259" key="2">
    <source>
        <dbReference type="Pfam" id="PF17680"/>
    </source>
</evidence>
<feature type="chain" id="PRO_5003638677" description="FlgO domain-containing protein" evidence="1">
    <location>
        <begin position="21"/>
        <end position="200"/>
    </location>
</feature>
<organism evidence="3 4">
    <name type="scientific">Rheinheimera nanhaiensis E407-8</name>
    <dbReference type="NCBI Taxonomy" id="562729"/>
    <lineage>
        <taxon>Bacteria</taxon>
        <taxon>Pseudomonadati</taxon>
        <taxon>Pseudomonadota</taxon>
        <taxon>Gammaproteobacteria</taxon>
        <taxon>Chromatiales</taxon>
        <taxon>Chromatiaceae</taxon>
        <taxon>Rheinheimera</taxon>
    </lineage>
</organism>
<dbReference type="Proteomes" id="UP000004374">
    <property type="component" value="Unassembled WGS sequence"/>
</dbReference>
<dbReference type="RefSeq" id="WP_008220189.1">
    <property type="nucleotide sequence ID" value="NZ_BAFK01000006.1"/>
</dbReference>
<sequence length="200" mass="22393">MKAMLWLLVLGLLSACTHQVRPVVQQAPTALSTYSLHHYTTQLSEQLFMQLEAQRGRAEGVAVASFLPVNSLSLTHTDSTERQLANQLAENMLVHARQHGLTVYDYRLRNNVLLTADHEQALSRQLDAIDPASDADTLLTGTYTQMDDGWLVNVRLIRLQNKQVLAAASGYVPANVLWPKQQVDKRGDTLYRRSKSGEIE</sequence>
<dbReference type="Pfam" id="PF17680">
    <property type="entry name" value="FlgO"/>
    <property type="match status" value="1"/>
</dbReference>
<dbReference type="STRING" id="562729.RNAN_1455"/>
<dbReference type="EMBL" id="BAFK01000006">
    <property type="protein sequence ID" value="GAB58482.1"/>
    <property type="molecule type" value="Genomic_DNA"/>
</dbReference>